<dbReference type="InterPro" id="IPR000182">
    <property type="entry name" value="GNAT_dom"/>
</dbReference>
<accession>C3MCS8</accession>
<dbReference type="OrthoDB" id="9799154at2"/>
<dbReference type="EMBL" id="CP001389">
    <property type="protein sequence ID" value="ACP27376.1"/>
    <property type="molecule type" value="Genomic_DNA"/>
</dbReference>
<proteinExistence type="predicted"/>
<dbReference type="AlphaFoldDB" id="C3MCS8"/>
<dbReference type="PANTHER" id="PTHR43877:SF1">
    <property type="entry name" value="ACETYLTRANSFERASE"/>
    <property type="match status" value="1"/>
</dbReference>
<dbReference type="GO" id="GO:0016747">
    <property type="term" value="F:acyltransferase activity, transferring groups other than amino-acyl groups"/>
    <property type="evidence" value="ECO:0007669"/>
    <property type="project" value="InterPro"/>
</dbReference>
<dbReference type="InterPro" id="IPR050832">
    <property type="entry name" value="Bact_Acetyltransf"/>
</dbReference>
<keyword evidence="2" id="KW-0012">Acyltransferase</keyword>
<dbReference type="STRING" id="394.NGR_c36550"/>
<dbReference type="Gene3D" id="3.40.630.30">
    <property type="match status" value="1"/>
</dbReference>
<evidence type="ECO:0000259" key="3">
    <source>
        <dbReference type="PROSITE" id="PS51186"/>
    </source>
</evidence>
<keyword evidence="5" id="KW-1185">Reference proteome</keyword>
<dbReference type="SUPFAM" id="SSF55729">
    <property type="entry name" value="Acyl-CoA N-acyltransferases (Nat)"/>
    <property type="match status" value="1"/>
</dbReference>
<feature type="domain" description="N-acetyltransferase" evidence="3">
    <location>
        <begin position="59"/>
        <end position="227"/>
    </location>
</feature>
<dbReference type="PANTHER" id="PTHR43877">
    <property type="entry name" value="AMINOALKYLPHOSPHONATE N-ACETYLTRANSFERASE-RELATED-RELATED"/>
    <property type="match status" value="1"/>
</dbReference>
<evidence type="ECO:0000256" key="1">
    <source>
        <dbReference type="ARBA" id="ARBA00022679"/>
    </source>
</evidence>
<dbReference type="PROSITE" id="PS51186">
    <property type="entry name" value="GNAT"/>
    <property type="match status" value="1"/>
</dbReference>
<protein>
    <submittedName>
        <fullName evidence="4">Predicted N-acetyltransferase</fullName>
    </submittedName>
</protein>
<dbReference type="CDD" id="cd04301">
    <property type="entry name" value="NAT_SF"/>
    <property type="match status" value="1"/>
</dbReference>
<gene>
    <name evidence="4" type="ordered locus">NGR_c36550</name>
</gene>
<dbReference type="Pfam" id="PF00583">
    <property type="entry name" value="Acetyltransf_1"/>
    <property type="match status" value="1"/>
</dbReference>
<dbReference type="Proteomes" id="UP000001054">
    <property type="component" value="Chromosome"/>
</dbReference>
<evidence type="ECO:0000256" key="2">
    <source>
        <dbReference type="ARBA" id="ARBA00023315"/>
    </source>
</evidence>
<dbReference type="HOGENOM" id="CLU_013985_18_2_5"/>
<dbReference type="KEGG" id="rhi:NGR_c36550"/>
<dbReference type="PATRIC" id="fig|394.7.peg.6507"/>
<name>C3MCS8_SINFN</name>
<dbReference type="eggNOG" id="COG1247">
    <property type="taxonomic scope" value="Bacteria"/>
</dbReference>
<evidence type="ECO:0000313" key="4">
    <source>
        <dbReference type="EMBL" id="ACP27376.1"/>
    </source>
</evidence>
<keyword evidence="1" id="KW-0808">Transferase</keyword>
<sequence>MQKPLVKTVLAAPPRRQLHASRARTSAIVRTPQAANRGPGLSAGGLRPYIISMRNVRRIEIRSAVPDDVMMIASVLVSTWRATFRGIISDAYLDAMKVEDQAIGHARRMRIPGAFLVVAVDLSDERVIGFANYGRARSMPPPFDKELYELYLLPEFHGVGIGSALVRTVAGHCREMQASSLFAWVLAGNPNRAFYERLGARAVGQGRVSVGRESLEQIAYRWDDLAKLSGAGSRST</sequence>
<reference evidence="4 5" key="1">
    <citation type="journal article" date="2009" name="Appl. Environ. Microbiol.">
        <title>Rhizobium sp. strain NGR234 possesses a remarkable number of secretion systems.</title>
        <authorList>
            <person name="Schmeisser C."/>
            <person name="Liesegang H."/>
            <person name="Krysciak D."/>
            <person name="Bakkou N."/>
            <person name="Le Quere A."/>
            <person name="Wollherr A."/>
            <person name="Heinemeyer I."/>
            <person name="Morgenstern B."/>
            <person name="Pommerening-Roeser A."/>
            <person name="Flores M."/>
            <person name="Palacios R."/>
            <person name="Brenner S."/>
            <person name="Gottschalk G."/>
            <person name="Schmitz R.A."/>
            <person name="Broughton W.J."/>
            <person name="Perret X."/>
            <person name="Strittmatter A.W."/>
            <person name="Streit W.R."/>
        </authorList>
    </citation>
    <scope>NUCLEOTIDE SEQUENCE [LARGE SCALE GENOMIC DNA]</scope>
    <source>
        <strain evidence="5">NBRC 101917 / NGR234</strain>
    </source>
</reference>
<evidence type="ECO:0000313" key="5">
    <source>
        <dbReference type="Proteomes" id="UP000001054"/>
    </source>
</evidence>
<organism evidence="4 5">
    <name type="scientific">Sinorhizobium fredii (strain NBRC 101917 / NGR234)</name>
    <dbReference type="NCBI Taxonomy" id="394"/>
    <lineage>
        <taxon>Bacteria</taxon>
        <taxon>Pseudomonadati</taxon>
        <taxon>Pseudomonadota</taxon>
        <taxon>Alphaproteobacteria</taxon>
        <taxon>Hyphomicrobiales</taxon>
        <taxon>Rhizobiaceae</taxon>
        <taxon>Sinorhizobium/Ensifer group</taxon>
        <taxon>Sinorhizobium</taxon>
    </lineage>
</organism>
<dbReference type="InterPro" id="IPR016181">
    <property type="entry name" value="Acyl_CoA_acyltransferase"/>
</dbReference>